<sequence>MYRLCKPIAAHRTHAGTPRIIKIFFVLANKSVRRIKKMANIRRFLLQNHYFQLEETVSSIIPEEDYNAYDFLIVPPDPGAITDEEVSPEDDLATGIAKRCSWNCRSSTT</sequence>
<keyword evidence="2" id="KW-1185">Reference proteome</keyword>
<dbReference type="EMBL" id="JABFTP020000144">
    <property type="protein sequence ID" value="KAL3282849.1"/>
    <property type="molecule type" value="Genomic_DNA"/>
</dbReference>
<evidence type="ECO:0000313" key="2">
    <source>
        <dbReference type="Proteomes" id="UP001516400"/>
    </source>
</evidence>
<comment type="caution">
    <text evidence="1">The sequence shown here is derived from an EMBL/GenBank/DDBJ whole genome shotgun (WGS) entry which is preliminary data.</text>
</comment>
<organism evidence="1 2">
    <name type="scientific">Cryptolaemus montrouzieri</name>
    <dbReference type="NCBI Taxonomy" id="559131"/>
    <lineage>
        <taxon>Eukaryota</taxon>
        <taxon>Metazoa</taxon>
        <taxon>Ecdysozoa</taxon>
        <taxon>Arthropoda</taxon>
        <taxon>Hexapoda</taxon>
        <taxon>Insecta</taxon>
        <taxon>Pterygota</taxon>
        <taxon>Neoptera</taxon>
        <taxon>Endopterygota</taxon>
        <taxon>Coleoptera</taxon>
        <taxon>Polyphaga</taxon>
        <taxon>Cucujiformia</taxon>
        <taxon>Coccinelloidea</taxon>
        <taxon>Coccinellidae</taxon>
        <taxon>Scymninae</taxon>
        <taxon>Scymnini</taxon>
        <taxon>Cryptolaemus</taxon>
    </lineage>
</organism>
<evidence type="ECO:0000313" key="1">
    <source>
        <dbReference type="EMBL" id="KAL3282849.1"/>
    </source>
</evidence>
<gene>
    <name evidence="1" type="ORF">HHI36_006010</name>
</gene>
<reference evidence="1 2" key="1">
    <citation type="journal article" date="2021" name="BMC Biol.">
        <title>Horizontally acquired antibacterial genes associated with adaptive radiation of ladybird beetles.</title>
        <authorList>
            <person name="Li H.S."/>
            <person name="Tang X.F."/>
            <person name="Huang Y.H."/>
            <person name="Xu Z.Y."/>
            <person name="Chen M.L."/>
            <person name="Du X.Y."/>
            <person name="Qiu B.Y."/>
            <person name="Chen P.T."/>
            <person name="Zhang W."/>
            <person name="Slipinski A."/>
            <person name="Escalona H.E."/>
            <person name="Waterhouse R.M."/>
            <person name="Zwick A."/>
            <person name="Pang H."/>
        </authorList>
    </citation>
    <scope>NUCLEOTIDE SEQUENCE [LARGE SCALE GENOMIC DNA]</scope>
    <source>
        <strain evidence="1">SYSU2018</strain>
    </source>
</reference>
<protein>
    <submittedName>
        <fullName evidence="1">Uncharacterized protein</fullName>
    </submittedName>
</protein>
<proteinExistence type="predicted"/>
<dbReference type="AlphaFoldDB" id="A0ABD2NWR1"/>
<name>A0ABD2NWR1_9CUCU</name>
<dbReference type="Proteomes" id="UP001516400">
    <property type="component" value="Unassembled WGS sequence"/>
</dbReference>
<accession>A0ABD2NWR1</accession>